<evidence type="ECO:0000259" key="8">
    <source>
        <dbReference type="PROSITE" id="PS50847"/>
    </source>
</evidence>
<organism evidence="9 10">
    <name type="scientific">Limosilactobacillus balticus</name>
    <dbReference type="NCBI Taxonomy" id="2759747"/>
    <lineage>
        <taxon>Bacteria</taxon>
        <taxon>Bacillati</taxon>
        <taxon>Bacillota</taxon>
        <taxon>Bacilli</taxon>
        <taxon>Lactobacillales</taxon>
        <taxon>Lactobacillaceae</taxon>
        <taxon>Limosilactobacillus</taxon>
    </lineage>
</organism>
<evidence type="ECO:0000256" key="4">
    <source>
        <dbReference type="ARBA" id="ARBA00023088"/>
    </source>
</evidence>
<feature type="chain" id="PRO_5045915298" evidence="7">
    <location>
        <begin position="46"/>
        <end position="3967"/>
    </location>
</feature>
<dbReference type="EMBL" id="JAJPDJ010000052">
    <property type="protein sequence ID" value="MCD7137860.1"/>
    <property type="molecule type" value="Genomic_DNA"/>
</dbReference>
<evidence type="ECO:0000313" key="10">
    <source>
        <dbReference type="Proteomes" id="UP001200032"/>
    </source>
</evidence>
<evidence type="ECO:0000313" key="9">
    <source>
        <dbReference type="EMBL" id="MCD7137860.1"/>
    </source>
</evidence>
<keyword evidence="10" id="KW-1185">Reference proteome</keyword>
<accession>A0ABS8RDY1</accession>
<reference evidence="9 10" key="1">
    <citation type="submission" date="2021-12" db="EMBL/GenBank/DDBJ databases">
        <title>A phylogenomic analysis of Limosilactobacillus reuteri reveals ancient and stable evolutionary relationships with rodents and birds and zoonotic transmission to humans.</title>
        <authorList>
            <person name="Li F."/>
            <person name="Li X."/>
            <person name="Cheng C."/>
            <person name="Tollenaar S."/>
            <person name="Zhang J.S."/>
            <person name="Simpson D."/>
            <person name="Tasseva G."/>
            <person name="Perez-Munoz M.E."/>
            <person name="Frese S."/>
            <person name="Gaenzle M.G."/>
            <person name="Walter J."/>
            <person name="Zheng J."/>
        </authorList>
    </citation>
    <scope>NUCLEOTIDE SEQUENCE [LARGE SCALE GENOMIC DNA]</scope>
    <source>
        <strain evidence="9 10">WF-AF5-A</strain>
    </source>
</reference>
<dbReference type="InterPro" id="IPR041495">
    <property type="entry name" value="Mub_B2"/>
</dbReference>
<gene>
    <name evidence="9" type="ORF">LTY59_01300</name>
</gene>
<feature type="compositionally biased region" description="Low complexity" evidence="5">
    <location>
        <begin position="3373"/>
        <end position="3384"/>
    </location>
</feature>
<dbReference type="Pfam" id="PF19258">
    <property type="entry name" value="KxYKxGKxW_sig"/>
    <property type="match status" value="1"/>
</dbReference>
<dbReference type="NCBIfam" id="TIGR01167">
    <property type="entry name" value="LPXTG_anchor"/>
    <property type="match status" value="1"/>
</dbReference>
<keyword evidence="6" id="KW-1133">Transmembrane helix</keyword>
<feature type="region of interest" description="Disordered" evidence="5">
    <location>
        <begin position="2506"/>
        <end position="2526"/>
    </location>
</feature>
<feature type="transmembrane region" description="Helical" evidence="6">
    <location>
        <begin position="3943"/>
        <end position="3960"/>
    </location>
</feature>
<dbReference type="InterPro" id="IPR019931">
    <property type="entry name" value="LPXTG_anchor"/>
</dbReference>
<keyword evidence="6" id="KW-0812">Transmembrane</keyword>
<evidence type="ECO:0000256" key="3">
    <source>
        <dbReference type="ARBA" id="ARBA00022729"/>
    </source>
</evidence>
<sequence>MSKNNPLRSMTPKNKNYKLYKAKKQWITACATFMLAFGATAVVNASVQADTTTPTTTQADSDSVTSISEPAQTQSSVVETAQNTDETKKTVVDDTTKTSEQKITTAQNTESSNSNSSTSKTNNEENKNALLTLDVETTADTNQVATTQAAATTTNGGYDSATWGTLDTSKWTGQNTTFNGSNYYQLTGYTGDQTHIIVPNEADFEQAGKSTNNLQVSISNDLIKSWQNATTIAFSKTDDKKIKLASTNLNGTFQKNTILTNLDTNSLDTSSATSMQNTFSGATKLASLTGVSDWDVSNVTNMSLLFQNATGLTSLTGLENWDVQKVTNMTRIFNNVNKVTDLSPLSNWKTDSLQKLNTAFANNSFTNLQGLENWNVSHVTDMGVIFMNDYYLTDISALANWDTSNVTDLNQAFNVNQALTSLHGLENWNTSKVTNLYATFANEGSLVDASAIANWNTSNVTNMSVLFAGSSAQYVDLSNWDFSKVTSASNVINNTQSVVYLGNNSTLTANKLNTLGIANGGFTQPIILASGNLYTLLSNKNNNTHNITINNADSGQSTTISFPVVYDAAGASNMTDAINSYKDMIDQKLEDYVTEHNYVLKRVSTDPVDDVTGHNNHLVNYATATYQVVTIPVDQKKNLQIQDKTTYKGKTLTAKDLVTNVADFPAGTTFKFADNSEPNWNQVGTYNVKVIATYPVSVNGQQYTAVTAPATANVTVTQQMQFTITYWDDTENKQIVQFDIKNPGNGGYSNDLKFPEGVNPGTYQSVGVSEVPAGVTFNGSYNIPFTKPDCNWTIPNYKWTSEAAPSLFDANIVIHLIHRTQNVTDTDPKAQETRTVTVNYVKTKVNEDGTYTEDGNAFTSAVLDVYYTRQATKDLATGDITYGPWQWNTKKGDSNTPGYRVVSGTWTNLPQEWASVTADVPILTGYTAYTGGPASNTDKIPANQFVFPSWNGSTTDVSKDSTAYTTAASFYEAQPVHTIFYVPNKTETRTVTAKFMIAGGDKDGQSFAPDAQIQVFYDQTGTIDPTTNKVVYSGKWQWDKSKGDTANLGFHVISGNWNFENGGQFTVTPPNGGSDYVIANINSTGTYTTINFANPNYNSNTVFTTNNASQWYARNELTTYYVPKSLVEKTINRVINITMPNNPGTPSITQTTTQSATITRPVKVNADDSGVVFDGFSGSGWTTGEWPRYNTIPSITPYTRIIKQIVTNPDGTTTETTLNIIYPRPIPSQKVTVDTLPTVINVTFTATATATLSGENQSTYTGNQITVNDLNNGDGDAPIMAVIIGPINVTPSLEAGWVEFSSDNGKTWSLDMPTNVGTYKLRWSDQGKEAIIQQCGNNSTKWTDADGNSTFTGTATYIITPASATCTLSNQTSGNYTKVYDAQPTTSIDPSKFKFTTYFDNREVVLNTTGLTSDSYEWVDASGNPISNPENVGTYYVKLKDSALATLQKDNPNFTLTNTGLAVYTITQAQADGVLGGANSRLYNGQTITTAEVNSNGQIRVTVNFPGVTDANKTYILKDGDYTWNSGSAPSNVGSYTITLTPTGISNIEKYILSLAGYGQNNTSNVVFADNAFTGSANYDIDKAQATATIGGNYERPYNGQVIQGTTVYGKITWTAHDTTNDVDFTLNHDLSANDYAWYTKSGDQYVKFEGRPVNVGTYYLILNKDYVDKLNKENPNYNFTDINGAFTYVINKATATLNISGNQSNEYNGQPVTIDYKNFPLSITTNNGVTIDLPENVNLSADDIVITNTAGEVVSQPTTIGTYTISLTDNGLKKFESQTDNYNWNKAGFGTLSITRNANVSVALSGNENIVYTGSTAVIDPANFKIELGNGLTYQLQAGDLQFVNTAVGANTNVGTYKVELSDQGRANIAQVQADNYGYDFSKAGFGTVTITKAIPSASFRGTAEKIYDGTPINGYTPIVTITAPGNNSLTLTTGDFEWVKDGKTYTTAPSDVGTYTVQLTQTGINKVKAVNANNLDWSNVQVTGSGTYTIKPANALITLPNTSTQTITWTGKPATINPADFIPEITTNNPNEGTITLPSTLQLTASDYEFLQDGKVISAPSEIGTYQVRLTQAGWQKVQDSITGNTNYAWNYQGEGNYHIEKATATITLEGSGSTIYTGNPVVIPNTNGVVNGISVELSNGQTYSLQPEDLEFVDSQGNQVAVPTNAGSYKVKLTNTALGQIRNLESNHYNYTYNNDAVAFTVEKATAEVGVIGTQNSTYTGKVVDLSTGNFQVVIITNNGQPLNYNLQAGDLMTTVPAPTDAANYDVYLSDQGKKHLEAINSNYDWTFTNTPALLSITPAELTVGIVGTASSVYDGNPVKITNQDQMKDLKLRWGGYDSAPDGVKFTLQPSDVVINGGADAIETGKYSITLSAAAIKRLNQENPNYDITQSTKDLAQYIIYARKGRITLSGTQTTPYGRQVVIDPTKFTIALTDTMNGKDILYPTPLSVGDLQFKDTQYSDNNLPTQVGNYELVPTQKLYNALKEYYPDYDFGDSKSEEFAATDGTIGNENSDITSDSDNTDVDKQHTKGANYIITPVDAYISLNGSESVRYTGEDQPIDYSKYSVSISGLVNRDNYNYTLQDGDLEFVGTTPNEVGNYQVKLTKQALENIRKLNSLDYNWLLSDDANTAPFDVIQMPVTITVSDKATVPTIIYGEATTLNQNDYTISVKTADGEILDYTPAAGDLQFENGTPTSVGTFEVILSNQGLQNIEKHFGTKNYTYTSTGNGSFIIKKASAGIRIVSNGSDSMVYNGESPNLNVDNYKLEITTNNGQVINIPLAAGDLVFSAGSNPVDAGSYNVTLSQNALNKVKQDHPNYDWSNPVAGTYTITKASADVTTSGSYEVLYNGQTPVINVDKITNNIATNNGVNLMAPTLSANDYEWVDETGKVIGKPINVGTYYLKLKDSSQSKIATNNNYIWNFSGLASVTISKANATIGFNGNQETPYTGSAVTLDPDKFEVKLSNGQTYNLTDKDIQVVGNPVNVGTYQVELSQTGIDAIKAADSNYNYSYDGSQGLLVIIPAKTNATISGSQTTQDLELDPHNYSVVVVLNGQQQTITGLTASDFVFSKDGHPAQLTEAGTYDVELSGDVINKIRHENPNYNIDFSSTAIFTLGNSSQTINYVDADNNVISSVNIDGHIKGTKLPFTPEIPVGWVASDPSDVPTEIIVDNGTTLIMIKHGTTNVDHNNPVPEGEKTPTGKEIDGAHENELNQAITRTINVINPDGTKSTEVQTAKIYRDASYDDVTGQVTYGEWLTANWKEFIPAEVKGYTASEEVIPAVEVKNGQKDETIEVTYTANEQSGIISYQDKEGNEISTSPLSGKTGEAVAVKPEIPAGWQLVPSQEVPKTVTATAEGIPTVVIQVEHGTTIVTPETPTTDIPTGKVPGNPSKNYPTMEQLTVTPTRTINIKYPSGEEQSIPQKVTFTRTAIFDEVTGEIKYTAWRSQGSLQWANYQPVTVTGYVPSQKIVSAMTVNADTPNETVNITYDKVPVPQEGQEIISYQDANDQIINTQIITGEENSDVSFKPEVPTNWQVVGKLPQSVKITGGTTVIVIEPATTPIQERKVVKRIIIEHLPSGDKQTVQKVVLTGIGTKNLVTGEVIDIKWENSKFVAFTPETVAGYTPSQGIIAAQTVTGTTTDETIDITYTPDEQTGFIIYRDENGSDISQTALQGKTDETVVVNLAVPAGWQLVPGQSIPTTVIANDEDIPDVVVLIEHQVTIVKPGEEAPTGKVPGNPSTTYEKMESLTKEVIRLITIKLPDGQRRVITQTVKFIRTATFDAVTGKVTYSSWQANGSTEWPTYSVPEIDGYIASQTIVPTEMVVPSDQNKNIEIEYAKDNRPSEPIKPVMPITPEQPTNPSQPVTPIQPTEPSVPTKSIVPTSNGDKQVTDDQPKNKPVERVIQHVTNQHFASRRLVQIPIKGKSKANVLPQTGNDQNNNSLFGFAFATLAGIFGLAGMQKKKREK</sequence>
<feature type="compositionally biased region" description="Low complexity" evidence="5">
    <location>
        <begin position="108"/>
        <end position="121"/>
    </location>
</feature>
<name>A0ABS8RDY1_9LACO</name>
<feature type="domain" description="Gram-positive cocci surface proteins LPxTG" evidence="8">
    <location>
        <begin position="3931"/>
        <end position="3967"/>
    </location>
</feature>
<keyword evidence="6" id="KW-0472">Membrane</keyword>
<dbReference type="InterPro" id="IPR011889">
    <property type="entry name" value="Liste_lipo_26"/>
</dbReference>
<evidence type="ECO:0000256" key="7">
    <source>
        <dbReference type="SAM" id="SignalP"/>
    </source>
</evidence>
<dbReference type="PROSITE" id="PS50847">
    <property type="entry name" value="GRAM_POS_ANCHORING"/>
    <property type="match status" value="1"/>
</dbReference>
<evidence type="ECO:0000256" key="6">
    <source>
        <dbReference type="SAM" id="Phobius"/>
    </source>
</evidence>
<dbReference type="NCBIfam" id="TIGR02167">
    <property type="entry name" value="Liste_lipo_26"/>
    <property type="match status" value="3"/>
</dbReference>
<feature type="region of interest" description="Disordered" evidence="5">
    <location>
        <begin position="3842"/>
        <end position="3896"/>
    </location>
</feature>
<evidence type="ECO:0000256" key="2">
    <source>
        <dbReference type="ARBA" id="ARBA00022525"/>
    </source>
</evidence>
<evidence type="ECO:0000256" key="1">
    <source>
        <dbReference type="ARBA" id="ARBA00022512"/>
    </source>
</evidence>
<dbReference type="Pfam" id="PF17883">
    <property type="entry name" value="MBG"/>
    <property type="match status" value="17"/>
</dbReference>
<dbReference type="InterPro" id="IPR022263">
    <property type="entry name" value="KxYKxGKxW"/>
</dbReference>
<dbReference type="InterPro" id="IPR041277">
    <property type="entry name" value="MBG_Lactobacillales"/>
</dbReference>
<dbReference type="Gene3D" id="3.10.20.320">
    <property type="entry name" value="Putative peptidoglycan bound protein (lpxtg motif)"/>
    <property type="match status" value="1"/>
</dbReference>
<feature type="signal peptide" evidence="7">
    <location>
        <begin position="1"/>
        <end position="45"/>
    </location>
</feature>
<dbReference type="Pfam" id="PF03382">
    <property type="entry name" value="DUF285"/>
    <property type="match status" value="2"/>
</dbReference>
<dbReference type="NCBIfam" id="TIGR03715">
    <property type="entry name" value="KxYKxGKxW"/>
    <property type="match status" value="1"/>
</dbReference>
<dbReference type="Pfam" id="PF00746">
    <property type="entry name" value="Gram_pos_anchor"/>
    <property type="match status" value="1"/>
</dbReference>
<dbReference type="InterPro" id="IPR005046">
    <property type="entry name" value="DUF285"/>
</dbReference>
<feature type="region of interest" description="Disordered" evidence="5">
    <location>
        <begin position="52"/>
        <end position="127"/>
    </location>
</feature>
<dbReference type="RefSeq" id="WP_182588782.1">
    <property type="nucleotide sequence ID" value="NZ_JACIVH010000062.1"/>
</dbReference>
<feature type="compositionally biased region" description="Polar residues" evidence="5">
    <location>
        <begin position="3856"/>
        <end position="3888"/>
    </location>
</feature>
<feature type="compositionally biased region" description="Polar residues" evidence="5">
    <location>
        <begin position="58"/>
        <end position="83"/>
    </location>
</feature>
<proteinExistence type="predicted"/>
<dbReference type="Proteomes" id="UP001200032">
    <property type="component" value="Unassembled WGS sequence"/>
</dbReference>
<dbReference type="Gene3D" id="2.60.40.4300">
    <property type="match status" value="4"/>
</dbReference>
<keyword evidence="4" id="KW-0572">Peptidoglycan-anchor</keyword>
<keyword evidence="1" id="KW-0134">Cell wall</keyword>
<feature type="compositionally biased region" description="Low complexity" evidence="5">
    <location>
        <begin position="2512"/>
        <end position="2521"/>
    </location>
</feature>
<keyword evidence="3 7" id="KW-0732">Signal</keyword>
<feature type="compositionally biased region" description="Basic and acidic residues" evidence="5">
    <location>
        <begin position="85"/>
        <end position="100"/>
    </location>
</feature>
<evidence type="ECO:0000256" key="5">
    <source>
        <dbReference type="SAM" id="MobiDB-lite"/>
    </source>
</evidence>
<protein>
    <submittedName>
        <fullName evidence="9">BspA family leucine-rich repeat surface protein</fullName>
    </submittedName>
</protein>
<feature type="region of interest" description="Disordered" evidence="5">
    <location>
        <begin position="3373"/>
        <end position="3397"/>
    </location>
</feature>
<comment type="caution">
    <text evidence="9">The sequence shown here is derived from an EMBL/GenBank/DDBJ whole genome shotgun (WGS) entry which is preliminary data.</text>
</comment>
<dbReference type="Gene3D" id="3.10.430.110">
    <property type="match status" value="18"/>
</dbReference>
<dbReference type="Pfam" id="PF17966">
    <property type="entry name" value="Muc_B2"/>
    <property type="match status" value="4"/>
</dbReference>
<keyword evidence="2" id="KW-0964">Secreted</keyword>